<dbReference type="PANTHER" id="PTHR42831:SF3">
    <property type="entry name" value="1,2-PHENYLACETYL-COA EPOXIDASE, SUBUNIT D-RELATED"/>
    <property type="match status" value="1"/>
</dbReference>
<dbReference type="RefSeq" id="WP_188745722.1">
    <property type="nucleotide sequence ID" value="NZ_BMIJ01000001.1"/>
</dbReference>
<sequence>MIREFDNAQADHTSQPLIATDRAGQQLEQPSIEAIWTLLDAVPDPEVPVVSVVDLGIVRDLQWDGRQLVVTLTPTYSGCPATEFIEEAITEALHAAGIANVRLHQQLAPAWTTDWITESGREKLRQYGIAPPVGSASKRSLLGEEPEVACPQCGSHDTVQVSEFGSTACKALYRCNSCLEPFDYFKCI</sequence>
<dbReference type="Gene3D" id="3.30.300.130">
    <property type="entry name" value="Fe-S cluster assembly (FSCA)"/>
    <property type="match status" value="1"/>
</dbReference>
<comment type="caution">
    <text evidence="4">The sequence shown here is derived from an EMBL/GenBank/DDBJ whole genome shotgun (WGS) entry which is preliminary data.</text>
</comment>
<dbReference type="NCBIfam" id="TIGR02159">
    <property type="entry name" value="PA_CoA_Oxy4"/>
    <property type="match status" value="1"/>
</dbReference>
<dbReference type="Pfam" id="PF01883">
    <property type="entry name" value="FeS_assembly_P"/>
    <property type="match status" value="1"/>
</dbReference>
<accession>A0ABQ1K3N0</accession>
<feature type="domain" description="MIP18 family-like" evidence="2">
    <location>
        <begin position="33"/>
        <end position="95"/>
    </location>
</feature>
<dbReference type="Proteomes" id="UP000629025">
    <property type="component" value="Unassembled WGS sequence"/>
</dbReference>
<evidence type="ECO:0000256" key="1">
    <source>
        <dbReference type="SAM" id="MobiDB-lite"/>
    </source>
</evidence>
<protein>
    <submittedName>
        <fullName evidence="4">Phenylacetate-CoA oxygenase subunit PaaJ</fullName>
    </submittedName>
</protein>
<evidence type="ECO:0000313" key="4">
    <source>
        <dbReference type="EMBL" id="GGB83971.1"/>
    </source>
</evidence>
<evidence type="ECO:0000313" key="5">
    <source>
        <dbReference type="Proteomes" id="UP000629025"/>
    </source>
</evidence>
<dbReference type="EMBL" id="BMIJ01000001">
    <property type="protein sequence ID" value="GGB83971.1"/>
    <property type="molecule type" value="Genomic_DNA"/>
</dbReference>
<reference evidence="5" key="1">
    <citation type="journal article" date="2019" name="Int. J. Syst. Evol. Microbiol.">
        <title>The Global Catalogue of Microorganisms (GCM) 10K type strain sequencing project: providing services to taxonomists for standard genome sequencing and annotation.</title>
        <authorList>
            <consortium name="The Broad Institute Genomics Platform"/>
            <consortium name="The Broad Institute Genome Sequencing Center for Infectious Disease"/>
            <person name="Wu L."/>
            <person name="Ma J."/>
        </authorList>
    </citation>
    <scope>NUCLEOTIDE SEQUENCE [LARGE SCALE GENOMIC DNA]</scope>
    <source>
        <strain evidence="5">CGMCC 1.15341</strain>
    </source>
</reference>
<proteinExistence type="predicted"/>
<keyword evidence="5" id="KW-1185">Reference proteome</keyword>
<evidence type="ECO:0000259" key="2">
    <source>
        <dbReference type="Pfam" id="PF01883"/>
    </source>
</evidence>
<feature type="domain" description="PaaD zinc beta ribbon" evidence="3">
    <location>
        <begin position="136"/>
        <end position="186"/>
    </location>
</feature>
<gene>
    <name evidence="4" type="primary">paaJ</name>
    <name evidence="4" type="ORF">GCM10011352_07280</name>
</gene>
<organism evidence="4 5">
    <name type="scientific">Marinobacterium zhoushanense</name>
    <dbReference type="NCBI Taxonomy" id="1679163"/>
    <lineage>
        <taxon>Bacteria</taxon>
        <taxon>Pseudomonadati</taxon>
        <taxon>Pseudomonadota</taxon>
        <taxon>Gammaproteobacteria</taxon>
        <taxon>Oceanospirillales</taxon>
        <taxon>Oceanospirillaceae</taxon>
        <taxon>Marinobacterium</taxon>
    </lineage>
</organism>
<dbReference type="Pfam" id="PF23451">
    <property type="entry name" value="Zn_ribbon_PaaD"/>
    <property type="match status" value="1"/>
</dbReference>
<dbReference type="InterPro" id="IPR002744">
    <property type="entry name" value="MIP18-like"/>
</dbReference>
<feature type="region of interest" description="Disordered" evidence="1">
    <location>
        <begin position="1"/>
        <end position="22"/>
    </location>
</feature>
<dbReference type="InterPro" id="IPR056572">
    <property type="entry name" value="Zn_ribbon_PaaD"/>
</dbReference>
<dbReference type="PANTHER" id="PTHR42831">
    <property type="entry name" value="FE-S PROTEIN MATURATION AUXILIARY FACTOR YITW"/>
    <property type="match status" value="1"/>
</dbReference>
<name>A0ABQ1K3N0_9GAMM</name>
<dbReference type="InterPro" id="IPR052339">
    <property type="entry name" value="Fe-S_Maturation_MIP18"/>
</dbReference>
<dbReference type="InterPro" id="IPR011883">
    <property type="entry name" value="PaaD-like"/>
</dbReference>
<dbReference type="InterPro" id="IPR034904">
    <property type="entry name" value="FSCA_dom_sf"/>
</dbReference>
<evidence type="ECO:0000259" key="3">
    <source>
        <dbReference type="Pfam" id="PF23451"/>
    </source>
</evidence>
<dbReference type="SUPFAM" id="SSF117916">
    <property type="entry name" value="Fe-S cluster assembly (FSCA) domain-like"/>
    <property type="match status" value="1"/>
</dbReference>